<organism evidence="3 4">
    <name type="scientific">Plasmodium relictum</name>
    <dbReference type="NCBI Taxonomy" id="85471"/>
    <lineage>
        <taxon>Eukaryota</taxon>
        <taxon>Sar</taxon>
        <taxon>Alveolata</taxon>
        <taxon>Apicomplexa</taxon>
        <taxon>Aconoidasida</taxon>
        <taxon>Haemosporida</taxon>
        <taxon>Plasmodiidae</taxon>
        <taxon>Plasmodium</taxon>
        <taxon>Plasmodium (Haemamoeba)</taxon>
    </lineage>
</organism>
<evidence type="ECO:0000256" key="2">
    <source>
        <dbReference type="SAM" id="MobiDB-lite"/>
    </source>
</evidence>
<feature type="coiled-coil region" evidence="1">
    <location>
        <begin position="1251"/>
        <end position="1278"/>
    </location>
</feature>
<dbReference type="GeneID" id="39737070"/>
<keyword evidence="1" id="KW-0175">Coiled coil</keyword>
<proteinExistence type="predicted"/>
<dbReference type="RefSeq" id="XP_028533944.1">
    <property type="nucleotide sequence ID" value="XM_028677569.1"/>
</dbReference>
<feature type="compositionally biased region" description="Basic and acidic residues" evidence="2">
    <location>
        <begin position="1960"/>
        <end position="1981"/>
    </location>
</feature>
<feature type="region of interest" description="Disordered" evidence="2">
    <location>
        <begin position="51"/>
        <end position="81"/>
    </location>
</feature>
<dbReference type="OrthoDB" id="387687at2759"/>
<feature type="compositionally biased region" description="Basic residues" evidence="2">
    <location>
        <begin position="2792"/>
        <end position="2804"/>
    </location>
</feature>
<dbReference type="VEuPathDB" id="PlasmoDB:PRELSG_1129100"/>
<feature type="region of interest" description="Disordered" evidence="2">
    <location>
        <begin position="1960"/>
        <end position="1984"/>
    </location>
</feature>
<name>A0A1J1H8S4_PLARL</name>
<evidence type="ECO:0000313" key="3">
    <source>
        <dbReference type="EMBL" id="CRH00943.1"/>
    </source>
</evidence>
<feature type="compositionally biased region" description="Polar residues" evidence="2">
    <location>
        <begin position="54"/>
        <end position="81"/>
    </location>
</feature>
<feature type="region of interest" description="Disordered" evidence="2">
    <location>
        <begin position="2790"/>
        <end position="2813"/>
    </location>
</feature>
<evidence type="ECO:0000256" key="1">
    <source>
        <dbReference type="SAM" id="Coils"/>
    </source>
</evidence>
<keyword evidence="4" id="KW-1185">Reference proteome</keyword>
<sequence length="3070" mass="368132">MKPYVKKFTNYKNSFNDESISKRSFNISQLKNEKNENSSLHENVYYSKYKDTPNLGSSKHSHNLNNTKDINSLKNTNSKNYIDNSDKKNDIYDLESKNDLNNLKSKNYMIILKNNTNKNITNTNKRKSIFEEKKGNILNNNIKRKYIENNKKKINENNNVEHINLEKNINLKCINSNNKFIELKSLASNSKKIENLKSTISDHIENFPRIKKVLSKLKNNDKESKFKSISISKTLTDKKDKKEPINENISNTNKKDSILIEKNKTKNETAYYENRKTISRISLIKNSKINQICTEIKQNNISDNILKNKRDENINSAIDDTKKNILNMKVKEINKPSLLCINKNEKNINKFNGFSPKYLSKYKSSIQKKTTNSLSNEKFHQNLKKILINTIINPQKEKNISDQLFPKNSYDTIKKADASLNKSILCYKENLKNAIKSDLSKNSINIKEKIPLTKNTNNSDVKQKLIRRFSTIVDSQRFTFKKNNLTKRFSIWGNEKNNLANNENKLIHDKYKLTYDKNKLECEKSIQLKKIEIYNYKNFPSNINNKNNYKSNILYKQINNIEEKKNILRKSEPVKVKQLTLLNKRNITLESINKENKINKSKDVEKKNEVFSSTLKKLNTLNLPIKKINVSNINKECTFLNRDLKTNAYKNFNQSKKNINIKLNKETNENLKKNDILDHRVVIKNNLSISNNSLINEKNDTLKNDTYIQSNSNNENLKLRDNLKLNGNIIDENYLKINDQTLEKENKKHNENKDYYSPKINSSQDNFLKTCFYEDKLSRKEEIQDNSKLLLKNTLSKANDNIKSIPSLNNKSEKLSNLNFNDCNSNMNYFSDVSSYKKTKHLSFIGIKESNDNSKKKKIGKKFILDDNRNNSEDNFNDENNFLLKEKKKKFIKQLNFDEASWNNKECNNNNVKEKVNIQFKDEKISPNKKIINILDDKRMNENSEYNEKVENIFTYSKEKIYKQVNIRKNSFKLSINNKILHNDKLKEKTNDKIDLILKKNVELKNNKISKYNHNVVIEQKADEIFHKNENVENDNKEILCYKNNNSKNRNDLISYIDNDEKKDEHKLIKENREKIKEDIDIKGYISKNIYNDKIKLQNNSNKTCDIAQEMEEQQILINSRNKKNKHDEDNILSLNSVSLNNLILSDSYIEYSNVIYHKKEKSHMFNESEYIKKNENCLNKRKVLRKLNYENWRSLKEKKNKYLRFKRLNKNNNGIKKVKQDRLIKKSKSLMKSDNYKKRKKYEYDRSVEKNEEKKKINQIENNNKLETSQNKEEEHKENIILENENHIKNDRYLNSNKISKKFLLNKFMNNEKQQNAKYNFYLKFKKNYNLSLNNLNKKILKKRKLNKIYENIFHLKDKENNIDNNFQVIDINFSKKHEEKKKVKKKKIENSLNITSNYLKKKKKKKLNYPLGYGIEGDIKMNYLKNYKTRERKKKKLLKNDNIFNNETQDYKEKKNNIVNIEYQKYEKKKKVKIIEECEQLEKYLEKNKNIFFYEHEWISIIFQVINDDKFYLAERLMTLIFEKEEELYKWFVDNKKKSKEKNNSDYNENCVNINDINENSTDKNNINKNINKKNRKLSDFMQQIVDNCPEEWPLLDIGILIIVSQIVCFIFSFNKWNFFCESCRVFEKHCVGILLNSSIINFKKNNNTILMFEHEFFYKIIIPKNYKPSKNIIKYHSNYLKNDYLVKEKTILDIIFLALAYYITISHNLNEYIEKNNIICYLNLFHKNFDKKKEIRDEENKKKKKTKKSKSPTNKWNSIYTKNIKHRFSEDLHKNKSKKYNHDKKERRKTYFERNLRKRLSILRTTKCINKRENNQKNTHLKKIYTNKEDKIINENSEVTNDDIENELTNNNEKGDKISKRKNSRVSNYVNNFVLFKNNNIDTIVKYQTKTNFEKLLCLIIIEIFNLIYDSREYSIENILIIRKFFRVFLNITQKKFISLSIDLHLKKNYKDENDESIKKKDSEDYKKNENENYDKKNYKNANGEKVNDDKKLNNIIPLPNHIYDNYNNIWAWIERIFSENFYEINNMLYNLCCSKKNNAENNEININYEKIELISQNIKRFSSLQKHNCLILKNYWIIFGLKEKISNECLASNSLLPHSYFPNIFLHNENILKNNIFFKLEKKDLLYDTLTLYFLSWIECIYKVFLSIEEIPSFLHLQNKKYLTNDIINKNEDTLQVFNISLKNNDSNKSIPTCKDYDNNKCYKQNEREKIEFLLKQIKKKLKIYDIQWHEQYEKKYLDLLICMKMMKKKFKQKKLFRKIMKYNISSIWLNKSQVYLQYIQITINCKFFLGSSYHEIYLFIKKNYELVIHMIENKVDEKKIHDGYVEEKEKKIYIEDENNCTYENENMISENILLMAWEIANFYFSILYFKLELKSILIEMLKWIKIFEKDGEKFFDFFKFRCVSYILHILIFTNKYKYAQKIIKHISHDYFNCNYLKKESKIILINDDNNNRIYNKIVDAKDDFIENTTINIKKCFNNNITNELNNGYTRRSFSNYEKKELHSHILNKCYLYDKWINFKMKKYNNLIIYLLKKKNIVKLILFNNKNLNVLMKRKKEKKLIRHVSIKMAKLQDILLSIYYLCIKLYKSYYYHSSILHYNTSQQILAASKYLNIVIKKKEIIMNYFPLSFQNSKYVKKKNSINDSNSFIESQNLLSLDGVFNDNLNLLNISSLNNEENNNYFFEYNKECIKLNIEDKINNNENNDLFYLHALILSIQIQYTLSISIIICSDLFNFSRKLKRLKKIKKRNRNIQKDNYKKLTFISSIFNYKILCKHYRIMNIHDINGKKEKMKRKKKKKKKNNSNNLDNGINNDNLDITYPEKNLNNNFIFNETRNNTSKMYNNDIALSQKNKKLTKFTNISLNDFNSILNKENNRNYNSDIITSTKNNYQELIDKSPLSDSILDNYRNYKQYTLKKEKKNNHFNKLKIKKKNDININNNFHILIKISTWLSKNSASQLIWIAQKLFKMYLPELLCVILALQANMFKNKNILTNIKRIDRILKLCSENPQLVYFATESLKSYKNRKNLKKYKNYFKLNEKYKEIFLNKKKDINNSKDILYKVCDYFFN</sequence>
<reference evidence="3 4" key="1">
    <citation type="submission" date="2015-04" db="EMBL/GenBank/DDBJ databases">
        <authorList>
            <consortium name="Pathogen Informatics"/>
        </authorList>
    </citation>
    <scope>NUCLEOTIDE SEQUENCE [LARGE SCALE GENOMIC DNA]</scope>
    <source>
        <strain evidence="3 4">SGS1</strain>
    </source>
</reference>
<protein>
    <submittedName>
        <fullName evidence="3">Uncharacterized protein</fullName>
    </submittedName>
</protein>
<dbReference type="KEGG" id="prel:PRELSG_1129100"/>
<accession>A0A1J1H8S4</accession>
<evidence type="ECO:0000313" key="4">
    <source>
        <dbReference type="Proteomes" id="UP000220158"/>
    </source>
</evidence>
<gene>
    <name evidence="3" type="ORF">PRELSG_1129100</name>
</gene>
<dbReference type="Proteomes" id="UP000220158">
    <property type="component" value="Chromosome 11"/>
</dbReference>
<feature type="region of interest" description="Disordered" evidence="2">
    <location>
        <begin position="1739"/>
        <end position="1759"/>
    </location>
</feature>
<dbReference type="OMA" id="YLNIVIK"/>
<dbReference type="EMBL" id="LN835306">
    <property type="protein sequence ID" value="CRH00943.1"/>
    <property type="molecule type" value="Genomic_DNA"/>
</dbReference>